<dbReference type="PANTHER" id="PTHR16487">
    <property type="entry name" value="PPP4R2-RELATED PROTEIN"/>
    <property type="match status" value="1"/>
</dbReference>
<dbReference type="GO" id="GO:0005634">
    <property type="term" value="C:nucleus"/>
    <property type="evidence" value="ECO:0007669"/>
    <property type="project" value="TreeGrafter"/>
</dbReference>
<dbReference type="Pfam" id="PF09184">
    <property type="entry name" value="PPP4R2"/>
    <property type="match status" value="1"/>
</dbReference>
<comment type="similarity">
    <text evidence="1">Belongs to the PPP4R2 family.</text>
</comment>
<evidence type="ECO:0000256" key="2">
    <source>
        <dbReference type="SAM" id="MobiDB-lite"/>
    </source>
</evidence>
<feature type="region of interest" description="Disordered" evidence="2">
    <location>
        <begin position="1"/>
        <end position="32"/>
    </location>
</feature>
<dbReference type="GO" id="GO:0005737">
    <property type="term" value="C:cytoplasm"/>
    <property type="evidence" value="ECO:0007669"/>
    <property type="project" value="TreeGrafter"/>
</dbReference>
<feature type="compositionally biased region" description="Low complexity" evidence="2">
    <location>
        <begin position="150"/>
        <end position="179"/>
    </location>
</feature>
<feature type="compositionally biased region" description="Polar residues" evidence="2">
    <location>
        <begin position="1"/>
        <end position="15"/>
    </location>
</feature>
<keyword evidence="4" id="KW-1185">Reference proteome</keyword>
<proteinExistence type="inferred from homology"/>
<accession>A0AAW2ZBA6</accession>
<dbReference type="GO" id="GO:0030289">
    <property type="term" value="C:protein phosphatase 4 complex"/>
    <property type="evidence" value="ECO:0007669"/>
    <property type="project" value="InterPro"/>
</dbReference>
<feature type="compositionally biased region" description="Basic and acidic residues" evidence="2">
    <location>
        <begin position="182"/>
        <end position="192"/>
    </location>
</feature>
<protein>
    <submittedName>
        <fullName evidence="3">S/TP phosphatase regulatory subunit</fullName>
    </submittedName>
</protein>
<evidence type="ECO:0000256" key="1">
    <source>
        <dbReference type="ARBA" id="ARBA00009207"/>
    </source>
</evidence>
<comment type="caution">
    <text evidence="3">The sequence shown here is derived from an EMBL/GenBank/DDBJ whole genome shotgun (WGS) entry which is preliminary data.</text>
</comment>
<dbReference type="Proteomes" id="UP001431209">
    <property type="component" value="Unassembled WGS sequence"/>
</dbReference>
<sequence length="192" mass="21888">MTTPPEQAQNSQTSNTHEENAKYLQEFNDSTDKKDNEQLTSLVEQIALNGVNCYNWTHLQAYLSFKIQQLFETFAGDKTFSPPEEKDNIMKALVSELDKFKQAPFTLQRLCELLSQPNKYYKKLDRVLNSIEKCLSVKTTLPQEIPQPNKASSTAEDSTTTEESSTKVENTNETEQTETLSSEDKNSMDVEE</sequence>
<dbReference type="AlphaFoldDB" id="A0AAW2ZBA6"/>
<dbReference type="InterPro" id="IPR015267">
    <property type="entry name" value="PPP4R2"/>
</dbReference>
<evidence type="ECO:0000313" key="4">
    <source>
        <dbReference type="Proteomes" id="UP001431209"/>
    </source>
</evidence>
<reference evidence="3 4" key="1">
    <citation type="submission" date="2024-03" db="EMBL/GenBank/DDBJ databases">
        <title>The Acrasis kona genome and developmental transcriptomes reveal deep origins of eukaryotic multicellular pathways.</title>
        <authorList>
            <person name="Sheikh S."/>
            <person name="Fu C.-J."/>
            <person name="Brown M.W."/>
            <person name="Baldauf S.L."/>
        </authorList>
    </citation>
    <scope>NUCLEOTIDE SEQUENCE [LARGE SCALE GENOMIC DNA]</scope>
    <source>
        <strain evidence="3 4">ATCC MYA-3509</strain>
    </source>
</reference>
<dbReference type="EMBL" id="JAOPGA020001192">
    <property type="protein sequence ID" value="KAL0485947.1"/>
    <property type="molecule type" value="Genomic_DNA"/>
</dbReference>
<gene>
    <name evidence="3" type="ORF">AKO1_001708</name>
</gene>
<name>A0AAW2ZBA6_9EUKA</name>
<organism evidence="3 4">
    <name type="scientific">Acrasis kona</name>
    <dbReference type="NCBI Taxonomy" id="1008807"/>
    <lineage>
        <taxon>Eukaryota</taxon>
        <taxon>Discoba</taxon>
        <taxon>Heterolobosea</taxon>
        <taxon>Tetramitia</taxon>
        <taxon>Eutetramitia</taxon>
        <taxon>Acrasidae</taxon>
        <taxon>Acrasis</taxon>
    </lineage>
</organism>
<dbReference type="GO" id="GO:0019888">
    <property type="term" value="F:protein phosphatase regulator activity"/>
    <property type="evidence" value="ECO:0007669"/>
    <property type="project" value="InterPro"/>
</dbReference>
<evidence type="ECO:0000313" key="3">
    <source>
        <dbReference type="EMBL" id="KAL0485947.1"/>
    </source>
</evidence>
<feature type="region of interest" description="Disordered" evidence="2">
    <location>
        <begin position="144"/>
        <end position="192"/>
    </location>
</feature>
<dbReference type="PANTHER" id="PTHR16487:SF0">
    <property type="entry name" value="PROTEIN PHOSPHATASE 4 REGULATORY SUBUNIT 2-RELATED"/>
    <property type="match status" value="1"/>
</dbReference>